<dbReference type="EMBL" id="CADCUX010000735">
    <property type="protein sequence ID" value="CAA9442475.1"/>
    <property type="molecule type" value="Genomic_DNA"/>
</dbReference>
<feature type="compositionally biased region" description="Basic and acidic residues" evidence="1">
    <location>
        <begin position="1"/>
        <end position="22"/>
    </location>
</feature>
<accession>A0A6J4QKD2</accession>
<sequence>MSKKQDFIRSEQNRDAHPEKVMKGSAAEQELTRAQAKGNPADYQQPGTGKVANDHNKTGNQEPTQTNQGQRTPESRHDRQTMAGGPQNQISARKGGGGAGRGPRGAG</sequence>
<reference evidence="2" key="1">
    <citation type="submission" date="2020-02" db="EMBL/GenBank/DDBJ databases">
        <authorList>
            <person name="Meier V. D."/>
        </authorList>
    </citation>
    <scope>NUCLEOTIDE SEQUENCE</scope>
    <source>
        <strain evidence="2">AVDCRST_MAG51</strain>
    </source>
</reference>
<organism evidence="2">
    <name type="scientific">uncultured Ramlibacter sp</name>
    <dbReference type="NCBI Taxonomy" id="260755"/>
    <lineage>
        <taxon>Bacteria</taxon>
        <taxon>Pseudomonadati</taxon>
        <taxon>Pseudomonadota</taxon>
        <taxon>Betaproteobacteria</taxon>
        <taxon>Burkholderiales</taxon>
        <taxon>Comamonadaceae</taxon>
        <taxon>Ramlibacter</taxon>
        <taxon>environmental samples</taxon>
    </lineage>
</organism>
<proteinExistence type="predicted"/>
<feature type="compositionally biased region" description="Gly residues" evidence="1">
    <location>
        <begin position="94"/>
        <end position="107"/>
    </location>
</feature>
<feature type="region of interest" description="Disordered" evidence="1">
    <location>
        <begin position="1"/>
        <end position="107"/>
    </location>
</feature>
<name>A0A6J4QKD2_9BURK</name>
<evidence type="ECO:0000256" key="1">
    <source>
        <dbReference type="SAM" id="MobiDB-lite"/>
    </source>
</evidence>
<feature type="compositionally biased region" description="Polar residues" evidence="1">
    <location>
        <begin position="58"/>
        <end position="72"/>
    </location>
</feature>
<protein>
    <submittedName>
        <fullName evidence="2">Uncharacterized protein</fullName>
    </submittedName>
</protein>
<evidence type="ECO:0000313" key="2">
    <source>
        <dbReference type="EMBL" id="CAA9442475.1"/>
    </source>
</evidence>
<dbReference type="AlphaFoldDB" id="A0A6J4QKD2"/>
<gene>
    <name evidence="2" type="ORF">AVDCRST_MAG51-3390</name>
</gene>